<dbReference type="AlphaFoldDB" id="A0A133P712"/>
<protein>
    <submittedName>
        <fullName evidence="5">HTH-type transcriptional regulator BetI</fullName>
    </submittedName>
    <submittedName>
        <fullName evidence="4">TetR/AcrR family transcriptional regulator</fullName>
    </submittedName>
</protein>
<keyword evidence="6" id="KW-1185">Reference proteome</keyword>
<name>A0A133P712_LACGS</name>
<feature type="DNA-binding region" description="H-T-H motif" evidence="2">
    <location>
        <begin position="24"/>
        <end position="43"/>
    </location>
</feature>
<dbReference type="PANTHER" id="PTHR43479:SF11">
    <property type="entry name" value="ACREF_ENVCD OPERON REPRESSOR-RELATED"/>
    <property type="match status" value="1"/>
</dbReference>
<dbReference type="PROSITE" id="PS50977">
    <property type="entry name" value="HTH_TETR_2"/>
    <property type="match status" value="1"/>
</dbReference>
<dbReference type="PANTHER" id="PTHR43479">
    <property type="entry name" value="ACREF/ENVCD OPERON REPRESSOR-RELATED"/>
    <property type="match status" value="1"/>
</dbReference>
<dbReference type="Proteomes" id="UP000316012">
    <property type="component" value="Unassembled WGS sequence"/>
</dbReference>
<dbReference type="STRING" id="324831.LGAS_0237"/>
<evidence type="ECO:0000313" key="4">
    <source>
        <dbReference type="EMBL" id="KAB1950586.1"/>
    </source>
</evidence>
<dbReference type="EMBL" id="WBOA01000002">
    <property type="protein sequence ID" value="KAB1950586.1"/>
    <property type="molecule type" value="Genomic_DNA"/>
</dbReference>
<reference evidence="5 6" key="1">
    <citation type="submission" date="2019-04" db="EMBL/GenBank/DDBJ databases">
        <title>Lactobacillus gasseri 7171 assembly.</title>
        <authorList>
            <person name="Joris B.R."/>
            <person name="Giguere D."/>
        </authorList>
    </citation>
    <scope>NUCLEOTIDE SEQUENCE [LARGE SCALE GENOMIC DNA]</scope>
    <source>
        <strain evidence="5 6">7171</strain>
    </source>
</reference>
<dbReference type="InterPro" id="IPR023772">
    <property type="entry name" value="DNA-bd_HTH_TetR-type_CS"/>
</dbReference>
<dbReference type="Pfam" id="PF00440">
    <property type="entry name" value="TetR_N"/>
    <property type="match status" value="1"/>
</dbReference>
<evidence type="ECO:0000313" key="6">
    <source>
        <dbReference type="Proteomes" id="UP000316012"/>
    </source>
</evidence>
<dbReference type="GO" id="GO:0003677">
    <property type="term" value="F:DNA binding"/>
    <property type="evidence" value="ECO:0007669"/>
    <property type="project" value="UniProtKB-UniRule"/>
</dbReference>
<dbReference type="Gene3D" id="1.10.357.10">
    <property type="entry name" value="Tetracycline Repressor, domain 2"/>
    <property type="match status" value="1"/>
</dbReference>
<dbReference type="InterPro" id="IPR009057">
    <property type="entry name" value="Homeodomain-like_sf"/>
</dbReference>
<keyword evidence="1 2" id="KW-0238">DNA-binding</keyword>
<evidence type="ECO:0000256" key="1">
    <source>
        <dbReference type="ARBA" id="ARBA00023125"/>
    </source>
</evidence>
<evidence type="ECO:0000259" key="3">
    <source>
        <dbReference type="PROSITE" id="PS50977"/>
    </source>
</evidence>
<evidence type="ECO:0000256" key="2">
    <source>
        <dbReference type="PROSITE-ProRule" id="PRU00335"/>
    </source>
</evidence>
<proteinExistence type="predicted"/>
<dbReference type="RefSeq" id="WP_003650773.1">
    <property type="nucleotide sequence ID" value="NZ_CABOGQ010000001.1"/>
</dbReference>
<gene>
    <name evidence="5" type="primary">betI</name>
    <name evidence="4" type="ORF">F8244_06390</name>
    <name evidence="5" type="ORF">FIPPAONL_01754</name>
</gene>
<dbReference type="GeneID" id="29639995"/>
<dbReference type="PROSITE" id="PS01081">
    <property type="entry name" value="HTH_TETR_1"/>
    <property type="match status" value="1"/>
</dbReference>
<dbReference type="eggNOG" id="COG1309">
    <property type="taxonomic scope" value="Bacteria"/>
</dbReference>
<dbReference type="Proteomes" id="UP000460112">
    <property type="component" value="Unassembled WGS sequence"/>
</dbReference>
<dbReference type="OMA" id="EILVHIW"/>
<dbReference type="OrthoDB" id="9179041at2"/>
<dbReference type="SUPFAM" id="SSF46689">
    <property type="entry name" value="Homeodomain-like"/>
    <property type="match status" value="1"/>
</dbReference>
<evidence type="ECO:0000313" key="5">
    <source>
        <dbReference type="EMBL" id="TQW14522.1"/>
    </source>
</evidence>
<evidence type="ECO:0000313" key="7">
    <source>
        <dbReference type="Proteomes" id="UP000460112"/>
    </source>
</evidence>
<feature type="domain" description="HTH tetR-type" evidence="3">
    <location>
        <begin position="1"/>
        <end position="61"/>
    </location>
</feature>
<dbReference type="InterPro" id="IPR050624">
    <property type="entry name" value="HTH-type_Tx_Regulator"/>
</dbReference>
<sequence>MNTQDKLVGKTITVIDKYGYQNLSLRKLTATLGLTTGAFYKHFKSKDALYEKVAIELSRNFIDKISLPDNATAQEKLLIIAKNFCQYVDQHNNLAEFLFFNSTTLKVFSTKKSKYDFLDKMKVLVNELNPKKNVSNQDLFIQIWSFIQGYAALVNKKIVEYDEDLVKRTLDEFLQ</sequence>
<reference evidence="4 7" key="2">
    <citation type="submission" date="2019-09" db="EMBL/GenBank/DDBJ databases">
        <title>Investigation of probiotic properties of different lactic acid bacteria.</title>
        <authorList>
            <person name="Jaomanjaka F."/>
            <person name="Blanc P."/>
        </authorList>
    </citation>
    <scope>NUCLEOTIDE SEQUENCE [LARGE SCALE GENOMIC DNA]</scope>
    <source>
        <strain evidence="4 7">BIO6369</strain>
    </source>
</reference>
<dbReference type="EMBL" id="SRMD01000096">
    <property type="protein sequence ID" value="TQW14522.1"/>
    <property type="molecule type" value="Genomic_DNA"/>
</dbReference>
<comment type="caution">
    <text evidence="4">The sequence shown here is derived from an EMBL/GenBank/DDBJ whole genome shotgun (WGS) entry which is preliminary data.</text>
</comment>
<organism evidence="4 7">
    <name type="scientific">Lactobacillus gasseri</name>
    <dbReference type="NCBI Taxonomy" id="1596"/>
    <lineage>
        <taxon>Bacteria</taxon>
        <taxon>Bacillati</taxon>
        <taxon>Bacillota</taxon>
        <taxon>Bacilli</taxon>
        <taxon>Lactobacillales</taxon>
        <taxon>Lactobacillaceae</taxon>
        <taxon>Lactobacillus</taxon>
    </lineage>
</organism>
<dbReference type="InterPro" id="IPR001647">
    <property type="entry name" value="HTH_TetR"/>
</dbReference>
<accession>A0A133P712</accession>